<feature type="chain" id="PRO_5042242388" evidence="1">
    <location>
        <begin position="21"/>
        <end position="76"/>
    </location>
</feature>
<protein>
    <submittedName>
        <fullName evidence="2">Uncharacterized protein</fullName>
    </submittedName>
</protein>
<evidence type="ECO:0000256" key="1">
    <source>
        <dbReference type="SAM" id="SignalP"/>
    </source>
</evidence>
<evidence type="ECO:0000313" key="2">
    <source>
        <dbReference type="EMBL" id="KAH8370724.1"/>
    </source>
</evidence>
<dbReference type="EMBL" id="JAJJHW010002585">
    <property type="protein sequence ID" value="KAH8370724.1"/>
    <property type="molecule type" value="Genomic_DNA"/>
</dbReference>
<evidence type="ECO:0000313" key="3">
    <source>
        <dbReference type="Proteomes" id="UP001200034"/>
    </source>
</evidence>
<keyword evidence="1" id="KW-0732">Signal</keyword>
<dbReference type="AlphaFoldDB" id="A0AAD4K1J8"/>
<sequence length="76" mass="8955">MHILSIVAFCLIVCCARISAQNIDCDKIYKRCTNCTRTVPQQIVPNHKDNCPREVEQRWVWRDLSPCEIQRLYCES</sequence>
<dbReference type="InterPro" id="IPR003475">
    <property type="entry name" value="Insect_Unk"/>
</dbReference>
<accession>A0AAD4K1J8</accession>
<dbReference type="Proteomes" id="UP001200034">
    <property type="component" value="Unassembled WGS sequence"/>
</dbReference>
<name>A0AAD4K1J8_9MUSC</name>
<reference evidence="2" key="1">
    <citation type="journal article" date="2021" name="Mol. Ecol. Resour.">
        <title>Phylogenomic analyses of the genus Drosophila reveals genomic signals of climate adaptation.</title>
        <authorList>
            <person name="Li F."/>
            <person name="Rane R.V."/>
            <person name="Luria V."/>
            <person name="Xiong Z."/>
            <person name="Chen J."/>
            <person name="Li Z."/>
            <person name="Catullo R.A."/>
            <person name="Griffin P.C."/>
            <person name="Schiffer M."/>
            <person name="Pearce S."/>
            <person name="Lee S.F."/>
            <person name="McElroy K."/>
            <person name="Stocker A."/>
            <person name="Shirriffs J."/>
            <person name="Cockerell F."/>
            <person name="Coppin C."/>
            <person name="Sgro C.M."/>
            <person name="Karger A."/>
            <person name="Cain J.W."/>
            <person name="Weber J.A."/>
            <person name="Santpere G."/>
            <person name="Kirschner M.W."/>
            <person name="Hoffmann A.A."/>
            <person name="Oakeshott J.G."/>
            <person name="Zhang G."/>
        </authorList>
    </citation>
    <scope>NUCLEOTIDE SEQUENCE</scope>
    <source>
        <strain evidence="2">BGI-SZ-2011g</strain>
    </source>
</reference>
<comment type="caution">
    <text evidence="2">The sequence shown here is derived from an EMBL/GenBank/DDBJ whole genome shotgun (WGS) entry which is preliminary data.</text>
</comment>
<feature type="non-terminal residue" evidence="2">
    <location>
        <position position="76"/>
    </location>
</feature>
<proteinExistence type="predicted"/>
<keyword evidence="3" id="KW-1185">Reference proteome</keyword>
<feature type="signal peptide" evidence="1">
    <location>
        <begin position="1"/>
        <end position="20"/>
    </location>
</feature>
<gene>
    <name evidence="2" type="ORF">KR093_004812</name>
</gene>
<dbReference type="Pfam" id="PF02448">
    <property type="entry name" value="L71"/>
    <property type="match status" value="1"/>
</dbReference>
<organism evidence="2 3">
    <name type="scientific">Drosophila rubida</name>
    <dbReference type="NCBI Taxonomy" id="30044"/>
    <lineage>
        <taxon>Eukaryota</taxon>
        <taxon>Metazoa</taxon>
        <taxon>Ecdysozoa</taxon>
        <taxon>Arthropoda</taxon>
        <taxon>Hexapoda</taxon>
        <taxon>Insecta</taxon>
        <taxon>Pterygota</taxon>
        <taxon>Neoptera</taxon>
        <taxon>Endopterygota</taxon>
        <taxon>Diptera</taxon>
        <taxon>Brachycera</taxon>
        <taxon>Muscomorpha</taxon>
        <taxon>Ephydroidea</taxon>
        <taxon>Drosophilidae</taxon>
        <taxon>Drosophila</taxon>
    </lineage>
</organism>